<dbReference type="EMBL" id="JAMTCD010000006">
    <property type="protein sequence ID" value="MCT7941429.1"/>
    <property type="molecule type" value="Genomic_DNA"/>
</dbReference>
<keyword evidence="1" id="KW-0732">Signal</keyword>
<name>A0A9X2WLK8_9GAMM</name>
<gene>
    <name evidence="2" type="ORF">NE535_06405</name>
</gene>
<comment type="caution">
    <text evidence="2">The sequence shown here is derived from an EMBL/GenBank/DDBJ whole genome shotgun (WGS) entry which is preliminary data.</text>
</comment>
<keyword evidence="3" id="KW-1185">Reference proteome</keyword>
<dbReference type="RefSeq" id="WP_261297837.1">
    <property type="nucleotide sequence ID" value="NZ_JAMTCD010000006.1"/>
</dbReference>
<proteinExistence type="predicted"/>
<evidence type="ECO:0000256" key="1">
    <source>
        <dbReference type="SAM" id="SignalP"/>
    </source>
</evidence>
<feature type="signal peptide" evidence="1">
    <location>
        <begin position="1"/>
        <end position="20"/>
    </location>
</feature>
<dbReference type="AlphaFoldDB" id="A0A9X2WLK8"/>
<dbReference type="Proteomes" id="UP001155546">
    <property type="component" value="Unassembled WGS sequence"/>
</dbReference>
<evidence type="ECO:0000313" key="3">
    <source>
        <dbReference type="Proteomes" id="UP001155546"/>
    </source>
</evidence>
<protein>
    <submittedName>
        <fullName evidence="2">Porin family protein</fullName>
    </submittedName>
</protein>
<evidence type="ECO:0000313" key="2">
    <source>
        <dbReference type="EMBL" id="MCT7941429.1"/>
    </source>
</evidence>
<reference evidence="2" key="1">
    <citation type="journal article" date="2023" name="Int. J. Syst. Evol. Microbiol.">
        <title>&lt;i&gt;Shewanella septentrionalis&lt;/i&gt; sp. nov. and &lt;i&gt;Shewanella holmiensis&lt;/i&gt; sp. nov., isolated from Baltic Sea water and sediments.</title>
        <authorList>
            <person name="Martin-Rodriguez A.J."/>
            <person name="Thorell K."/>
            <person name="Joffre E."/>
            <person name="Jensie-Markopoulos S."/>
            <person name="Moore E.R.B."/>
            <person name="Sjoling A."/>
        </authorList>
    </citation>
    <scope>NUCLEOTIDE SEQUENCE</scope>
    <source>
        <strain evidence="2">SP1S2-7</strain>
    </source>
</reference>
<organism evidence="2 3">
    <name type="scientific">Shewanella holmiensis</name>
    <dbReference type="NCBI Taxonomy" id="2952222"/>
    <lineage>
        <taxon>Bacteria</taxon>
        <taxon>Pseudomonadati</taxon>
        <taxon>Pseudomonadota</taxon>
        <taxon>Gammaproteobacteria</taxon>
        <taxon>Alteromonadales</taxon>
        <taxon>Shewanellaceae</taxon>
        <taxon>Shewanella</taxon>
    </lineage>
</organism>
<sequence>MNKILGITLASLLLCNGAIAEESEPLLFKSVEKDVNVFERYGLSPEIPKIAMNSMIQGENLVEHAIRVTEYDGEIKSSEIFLVQSVDEKNNIDLRIKYDPAKLDQDEDVIARIEDLTKSEYLLRQYAESLDRSTLKVAEKANGEVEIRFNYSKYQLPQNIAYFRFMKVALTAKDGKAIKMVISNNQSFELNDIIVSDYSQTTDFGYLDNGNHYVKEKVEKIIGRKKSKPITVTTTTKTIALYDKKNTVEVIDADLLAQVSDPRIHEEKVDLNRPLPLMADLVRRQGIDVPLPYGFSIAMRKQDMDVPFTSFNIMGINLDEFFDPKTTSGSVTAESATLRADVNILPFWNVYALYGKIKVDAVVNADYTGNIRNVFVERWGEFKADLVCGIAEKAGLPICAPAEFDVPLDLDYDVVGVGTTLSVGYREFFASVNTTYAATKLSGQDWGDGIITVQPMLGYQFVDYRAQLFLGAEYQGLDATMSGNLGKIDGLDQDFTYDVGVELNQWAYLIGFNKQIGKNYNITALYSKGETRDSYTLNFGYRF</sequence>
<accession>A0A9X2WLK8</accession>
<feature type="chain" id="PRO_5040758472" evidence="1">
    <location>
        <begin position="21"/>
        <end position="543"/>
    </location>
</feature>